<protein>
    <submittedName>
        <fullName evidence="1">GFA domain-containing protein</fullName>
    </submittedName>
</protein>
<keyword evidence="2" id="KW-1185">Reference proteome</keyword>
<dbReference type="InterPro" id="IPR011057">
    <property type="entry name" value="Mss4-like_sf"/>
</dbReference>
<dbReference type="Proteomes" id="UP000636479">
    <property type="component" value="Unassembled WGS sequence"/>
</dbReference>
<dbReference type="OrthoDB" id="406544at2759"/>
<evidence type="ECO:0000313" key="1">
    <source>
        <dbReference type="EMBL" id="KAF7290185.1"/>
    </source>
</evidence>
<dbReference type="RefSeq" id="XP_037213763.1">
    <property type="nucleotide sequence ID" value="XM_037369767.1"/>
</dbReference>
<sequence>MPVLLNGSGYCGAVRFTVDSNSDGPTKCTYRPCSICRKVGGYGGSVTLGGHSETLKIGQGKADIRVDRAVMDRDTLELEERAATSERGFCGK</sequence>
<reference evidence="1" key="1">
    <citation type="submission" date="2020-05" db="EMBL/GenBank/DDBJ databases">
        <title>Mycena genomes resolve the evolution of fungal bioluminescence.</title>
        <authorList>
            <person name="Tsai I.J."/>
        </authorList>
    </citation>
    <scope>NUCLEOTIDE SEQUENCE</scope>
    <source>
        <strain evidence="1">171206Taipei</strain>
    </source>
</reference>
<proteinExistence type="predicted"/>
<dbReference type="GeneID" id="59352283"/>
<dbReference type="EMBL" id="JACAZF010000015">
    <property type="protein sequence ID" value="KAF7290185.1"/>
    <property type="molecule type" value="Genomic_DNA"/>
</dbReference>
<dbReference type="SUPFAM" id="SSF51316">
    <property type="entry name" value="Mss4-like"/>
    <property type="match status" value="1"/>
</dbReference>
<name>A0A8H6S2N2_9AGAR</name>
<dbReference type="Gene3D" id="3.90.1590.10">
    <property type="entry name" value="glutathione-dependent formaldehyde- activating enzyme (gfa)"/>
    <property type="match status" value="1"/>
</dbReference>
<comment type="caution">
    <text evidence="1">The sequence shown here is derived from an EMBL/GenBank/DDBJ whole genome shotgun (WGS) entry which is preliminary data.</text>
</comment>
<evidence type="ECO:0000313" key="2">
    <source>
        <dbReference type="Proteomes" id="UP000636479"/>
    </source>
</evidence>
<organism evidence="1 2">
    <name type="scientific">Mycena indigotica</name>
    <dbReference type="NCBI Taxonomy" id="2126181"/>
    <lineage>
        <taxon>Eukaryota</taxon>
        <taxon>Fungi</taxon>
        <taxon>Dikarya</taxon>
        <taxon>Basidiomycota</taxon>
        <taxon>Agaricomycotina</taxon>
        <taxon>Agaricomycetes</taxon>
        <taxon>Agaricomycetidae</taxon>
        <taxon>Agaricales</taxon>
        <taxon>Marasmiineae</taxon>
        <taxon>Mycenaceae</taxon>
        <taxon>Mycena</taxon>
    </lineage>
</organism>
<dbReference type="AlphaFoldDB" id="A0A8H6S2N2"/>
<accession>A0A8H6S2N2</accession>
<gene>
    <name evidence="1" type="ORF">MIND_01331900</name>
</gene>